<keyword evidence="1" id="KW-0812">Transmembrane</keyword>
<dbReference type="CDD" id="cd02549">
    <property type="entry name" value="Peptidase_C39A"/>
    <property type="match status" value="1"/>
</dbReference>
<name>A0ABS2PYC7_9BACL</name>
<gene>
    <name evidence="3" type="ORF">JOD45_001251</name>
</gene>
<dbReference type="Gene3D" id="3.90.70.10">
    <property type="entry name" value="Cysteine proteinases"/>
    <property type="match status" value="1"/>
</dbReference>
<dbReference type="InterPro" id="IPR039563">
    <property type="entry name" value="Peptidase_C39_single_dom"/>
</dbReference>
<organism evidence="3 4">
    <name type="scientific">Scopulibacillus daqui</name>
    <dbReference type="NCBI Taxonomy" id="1469162"/>
    <lineage>
        <taxon>Bacteria</taxon>
        <taxon>Bacillati</taxon>
        <taxon>Bacillota</taxon>
        <taxon>Bacilli</taxon>
        <taxon>Bacillales</taxon>
        <taxon>Sporolactobacillaceae</taxon>
        <taxon>Scopulibacillus</taxon>
    </lineage>
</organism>
<evidence type="ECO:0000259" key="2">
    <source>
        <dbReference type="Pfam" id="PF13529"/>
    </source>
</evidence>
<reference evidence="3 4" key="1">
    <citation type="submission" date="2021-01" db="EMBL/GenBank/DDBJ databases">
        <title>Genomic Encyclopedia of Type Strains, Phase IV (KMG-IV): sequencing the most valuable type-strain genomes for metagenomic binning, comparative biology and taxonomic classification.</title>
        <authorList>
            <person name="Goeker M."/>
        </authorList>
    </citation>
    <scope>NUCLEOTIDE SEQUENCE [LARGE SCALE GENOMIC DNA]</scope>
    <source>
        <strain evidence="3 4">DSM 28236</strain>
    </source>
</reference>
<protein>
    <submittedName>
        <fullName evidence="3">Uncharacterized protein YvpB</fullName>
    </submittedName>
</protein>
<proteinExistence type="predicted"/>
<dbReference type="EMBL" id="JAFBER010000005">
    <property type="protein sequence ID" value="MBM7645042.1"/>
    <property type="molecule type" value="Genomic_DNA"/>
</dbReference>
<dbReference type="InterPro" id="IPR039564">
    <property type="entry name" value="Peptidase_C39-like"/>
</dbReference>
<dbReference type="PANTHER" id="PTHR37806">
    <property type="entry name" value="LMO0724 PROTEIN"/>
    <property type="match status" value="1"/>
</dbReference>
<dbReference type="Pfam" id="PF13529">
    <property type="entry name" value="Peptidase_C39_2"/>
    <property type="match status" value="1"/>
</dbReference>
<feature type="transmembrane region" description="Helical" evidence="1">
    <location>
        <begin position="7"/>
        <end position="25"/>
    </location>
</feature>
<dbReference type="Proteomes" id="UP000808914">
    <property type="component" value="Unassembled WGS sequence"/>
</dbReference>
<comment type="caution">
    <text evidence="3">The sequence shown here is derived from an EMBL/GenBank/DDBJ whole genome shotgun (WGS) entry which is preliminary data.</text>
</comment>
<sequence>MKLFKRFWMVFFPLTIIIIFALIIFEIDPRHALEKSKNLKNTEATSQPVAMVHSVQSNLGQRKYILNAPLIHQQPQLDRGCEVTSLAMMLNYAGVKVNKMTLANNIDKVPFMKDGYRGNPHDGFVGNIKTFSKSGLGVYHEPLARLAETYMPNRIIDLSGESFDKVLDQIIKGHPVVAITNYTFKKLPDGQFRTWDTVDGKVKVTYYQHAVLITGFDDQYIYFNNPLGKKNEKADRDDFIAAWKQMGSQAISYN</sequence>
<accession>A0ABS2PYC7</accession>
<keyword evidence="1" id="KW-0472">Membrane</keyword>
<keyword evidence="1" id="KW-1133">Transmembrane helix</keyword>
<dbReference type="RefSeq" id="WP_239549108.1">
    <property type="nucleotide sequence ID" value="NZ_JAFBER010000005.1"/>
</dbReference>
<evidence type="ECO:0000256" key="1">
    <source>
        <dbReference type="SAM" id="Phobius"/>
    </source>
</evidence>
<keyword evidence="4" id="KW-1185">Reference proteome</keyword>
<dbReference type="InterPro" id="IPR016997">
    <property type="entry name" value="UCP032442"/>
</dbReference>
<evidence type="ECO:0000313" key="4">
    <source>
        <dbReference type="Proteomes" id="UP000808914"/>
    </source>
</evidence>
<feature type="domain" description="Peptidase C39-like" evidence="2">
    <location>
        <begin position="66"/>
        <end position="226"/>
    </location>
</feature>
<evidence type="ECO:0000313" key="3">
    <source>
        <dbReference type="EMBL" id="MBM7645042.1"/>
    </source>
</evidence>
<dbReference type="PANTHER" id="PTHR37806:SF1">
    <property type="entry name" value="PEPTIDASE C39-LIKE DOMAIN-CONTAINING PROTEIN"/>
    <property type="match status" value="1"/>
</dbReference>
<dbReference type="PIRSF" id="PIRSF032442">
    <property type="entry name" value="UCP032442"/>
    <property type="match status" value="1"/>
</dbReference>